<dbReference type="KEGG" id="nta:107827899"/>
<evidence type="ECO:0000313" key="4">
    <source>
        <dbReference type="RefSeq" id="XP_016510610.1"/>
    </source>
</evidence>
<dbReference type="GO" id="GO:0004252">
    <property type="term" value="F:serine-type endopeptidase activity"/>
    <property type="evidence" value="ECO:0007669"/>
    <property type="project" value="InterPro"/>
</dbReference>
<dbReference type="OrthoDB" id="1303615at2759"/>
<dbReference type="SUPFAM" id="SSF52743">
    <property type="entry name" value="Subtilisin-like"/>
    <property type="match status" value="1"/>
</dbReference>
<organism evidence="4">
    <name type="scientific">Nicotiana tabacum</name>
    <name type="common">Common tobacco</name>
    <dbReference type="NCBI Taxonomy" id="4097"/>
    <lineage>
        <taxon>Eukaryota</taxon>
        <taxon>Viridiplantae</taxon>
        <taxon>Streptophyta</taxon>
        <taxon>Embryophyta</taxon>
        <taxon>Tracheophyta</taxon>
        <taxon>Spermatophyta</taxon>
        <taxon>Magnoliopsida</taxon>
        <taxon>eudicotyledons</taxon>
        <taxon>Gunneridae</taxon>
        <taxon>Pentapetalae</taxon>
        <taxon>asterids</taxon>
        <taxon>lamiids</taxon>
        <taxon>Solanales</taxon>
        <taxon>Solanaceae</taxon>
        <taxon>Nicotianoideae</taxon>
        <taxon>Nicotianeae</taxon>
        <taxon>Nicotiana</taxon>
    </lineage>
</organism>
<dbReference type="InterPro" id="IPR045051">
    <property type="entry name" value="SBT"/>
</dbReference>
<dbReference type="PANTHER" id="PTHR10795">
    <property type="entry name" value="PROPROTEIN CONVERTASE SUBTILISIN/KEXIN"/>
    <property type="match status" value="1"/>
</dbReference>
<dbReference type="PaxDb" id="4097-A0A1S4DAY4"/>
<dbReference type="GO" id="GO:0006508">
    <property type="term" value="P:proteolysis"/>
    <property type="evidence" value="ECO:0007669"/>
    <property type="project" value="InterPro"/>
</dbReference>
<comment type="similarity">
    <text evidence="1">Belongs to the peptidase S8 family.</text>
</comment>
<dbReference type="Gene3D" id="2.60.40.2310">
    <property type="match status" value="1"/>
</dbReference>
<protein>
    <submittedName>
        <fullName evidence="4">Subtilisin-like protease SBT1.2</fullName>
    </submittedName>
</protein>
<evidence type="ECO:0000256" key="2">
    <source>
        <dbReference type="ARBA" id="ARBA00022729"/>
    </source>
</evidence>
<keyword evidence="2" id="KW-0732">Signal</keyword>
<evidence type="ECO:0000259" key="3">
    <source>
        <dbReference type="Pfam" id="PF00082"/>
    </source>
</evidence>
<name>A0A1S4DAY4_TOBAC</name>
<dbReference type="RefSeq" id="XP_016510610.1">
    <property type="nucleotide sequence ID" value="XM_016655124.1"/>
</dbReference>
<proteinExistence type="inferred from homology"/>
<dbReference type="STRING" id="4097.A0A1S4DAY4"/>
<gene>
    <name evidence="4" type="primary">LOC107827899</name>
</gene>
<dbReference type="InterPro" id="IPR036852">
    <property type="entry name" value="Peptidase_S8/S53_dom_sf"/>
</dbReference>
<dbReference type="InterPro" id="IPR000209">
    <property type="entry name" value="Peptidase_S8/S53_dom"/>
</dbReference>
<dbReference type="Gene3D" id="3.40.50.200">
    <property type="entry name" value="Peptidase S8/S53 domain"/>
    <property type="match status" value="1"/>
</dbReference>
<dbReference type="OMA" id="ICIRRWH"/>
<dbReference type="SMR" id="A0A1S4DAY4"/>
<feature type="domain" description="Peptidase S8/S53" evidence="3">
    <location>
        <begin position="33"/>
        <end position="111"/>
    </location>
</feature>
<sequence>MSRETRISLSICIRRWHVTIMAGKADVPAGPNSASPDILKFDIIGPGVNILVAWPLSMEKIKGTDLTFNIISSTSMSYPYKSGIATLLKSAHPDWSPAAIKFAIMTRSDQSNLKGQPILDERKHPADVFAIGVGHINASKASNLGLIYDIHLINYIQYLCGLGYKEKEIGLNVHQSVNCSLVSSTSEAELNYPSFSIVLGAENQTIHQELQMLVMQIPFMLLESLKF</sequence>
<dbReference type="Pfam" id="PF00082">
    <property type="entry name" value="Peptidase_S8"/>
    <property type="match status" value="1"/>
</dbReference>
<accession>A0A1S4DAY4</accession>
<reference evidence="4" key="1">
    <citation type="submission" date="2025-08" db="UniProtKB">
        <authorList>
            <consortium name="RefSeq"/>
        </authorList>
    </citation>
    <scope>IDENTIFICATION</scope>
</reference>
<dbReference type="AlphaFoldDB" id="A0A1S4DAY4"/>
<evidence type="ECO:0000256" key="1">
    <source>
        <dbReference type="ARBA" id="ARBA00011073"/>
    </source>
</evidence>